<feature type="compositionally biased region" description="Polar residues" evidence="1">
    <location>
        <begin position="92"/>
        <end position="101"/>
    </location>
</feature>
<reference evidence="2 3" key="1">
    <citation type="journal article" date="2015" name="Proc. Natl. Acad. Sci. U.S.A.">
        <title>The resurrection genome of Boea hygrometrica: A blueprint for survival of dehydration.</title>
        <authorList>
            <person name="Xiao L."/>
            <person name="Yang G."/>
            <person name="Zhang L."/>
            <person name="Yang X."/>
            <person name="Zhao S."/>
            <person name="Ji Z."/>
            <person name="Zhou Q."/>
            <person name="Hu M."/>
            <person name="Wang Y."/>
            <person name="Chen M."/>
            <person name="Xu Y."/>
            <person name="Jin H."/>
            <person name="Xiao X."/>
            <person name="Hu G."/>
            <person name="Bao F."/>
            <person name="Hu Y."/>
            <person name="Wan P."/>
            <person name="Li L."/>
            <person name="Deng X."/>
            <person name="Kuang T."/>
            <person name="Xiang C."/>
            <person name="Zhu J.K."/>
            <person name="Oliver M.J."/>
            <person name="He Y."/>
        </authorList>
    </citation>
    <scope>NUCLEOTIDE SEQUENCE [LARGE SCALE GENOMIC DNA]</scope>
    <source>
        <strain evidence="3">cv. XS01</strain>
    </source>
</reference>
<dbReference type="Proteomes" id="UP000250235">
    <property type="component" value="Unassembled WGS sequence"/>
</dbReference>
<dbReference type="AlphaFoldDB" id="A0A2Z7AUE5"/>
<keyword evidence="3" id="KW-1185">Reference proteome</keyword>
<dbReference type="EMBL" id="KV012658">
    <property type="protein sequence ID" value="KZV24500.1"/>
    <property type="molecule type" value="Genomic_DNA"/>
</dbReference>
<evidence type="ECO:0000256" key="1">
    <source>
        <dbReference type="SAM" id="MobiDB-lite"/>
    </source>
</evidence>
<feature type="region of interest" description="Disordered" evidence="1">
    <location>
        <begin position="83"/>
        <end position="116"/>
    </location>
</feature>
<name>A0A2Z7AUE5_9LAMI</name>
<organism evidence="2 3">
    <name type="scientific">Dorcoceras hygrometricum</name>
    <dbReference type="NCBI Taxonomy" id="472368"/>
    <lineage>
        <taxon>Eukaryota</taxon>
        <taxon>Viridiplantae</taxon>
        <taxon>Streptophyta</taxon>
        <taxon>Embryophyta</taxon>
        <taxon>Tracheophyta</taxon>
        <taxon>Spermatophyta</taxon>
        <taxon>Magnoliopsida</taxon>
        <taxon>eudicotyledons</taxon>
        <taxon>Gunneridae</taxon>
        <taxon>Pentapetalae</taxon>
        <taxon>asterids</taxon>
        <taxon>lamiids</taxon>
        <taxon>Lamiales</taxon>
        <taxon>Gesneriaceae</taxon>
        <taxon>Didymocarpoideae</taxon>
        <taxon>Trichosporeae</taxon>
        <taxon>Loxocarpinae</taxon>
        <taxon>Dorcoceras</taxon>
    </lineage>
</organism>
<evidence type="ECO:0000313" key="2">
    <source>
        <dbReference type="EMBL" id="KZV24500.1"/>
    </source>
</evidence>
<feature type="compositionally biased region" description="Low complexity" evidence="1">
    <location>
        <begin position="33"/>
        <end position="43"/>
    </location>
</feature>
<sequence length="272" mass="30607">MKTSSNKRFSRKHDRKVLVAEESTKSWADSDSDSSSSSSSSSESEQEEVHCFMADQTDEDEAQENHNILHAQLSELVNYINRGGADKKGESSSRGPQQPSDVQIRDSAVSGSAGRTPTFAQSVEIAQRRIVETVLDADRNAESLERQAAAERDRERIWSIRWKSADGMQSVVSLFSKIFSRYFLEEIVSRYIPCEQSAVVLVSITGSVVELEKKPVDGITHMLKRNQQVHSLKCVPVAVLQTTKEELVTRKDFRISAVASIQRSRWKESWLK</sequence>
<accession>A0A2Z7AUE5</accession>
<protein>
    <submittedName>
        <fullName evidence="2">Uncharacterized protein</fullName>
    </submittedName>
</protein>
<proteinExistence type="predicted"/>
<gene>
    <name evidence="2" type="ORF">F511_21946</name>
</gene>
<feature type="region of interest" description="Disordered" evidence="1">
    <location>
        <begin position="1"/>
        <end position="61"/>
    </location>
</feature>
<evidence type="ECO:0000313" key="3">
    <source>
        <dbReference type="Proteomes" id="UP000250235"/>
    </source>
</evidence>